<sequence length="162" mass="18007">MPHSIGLGMIGSSELSDRLLKGILRDHVVDGSRIYIAEQDERRRNYFVGLGVNCMPDVSASMLRSEIMILSGEKREFSTLLSSVCGTTRGRILVSTIPGRDCAYIQDRVAKATNVVTVESEDTEDGTHISHLTYSPRFPNHMKSAVEDMFRTIGEVETEQLT</sequence>
<organism evidence="1 2">
    <name type="scientific">Butyricicoccus intestinisimiae</name>
    <dbReference type="NCBI Taxonomy" id="2841509"/>
    <lineage>
        <taxon>Bacteria</taxon>
        <taxon>Bacillati</taxon>
        <taxon>Bacillota</taxon>
        <taxon>Clostridia</taxon>
        <taxon>Eubacteriales</taxon>
        <taxon>Butyricicoccaceae</taxon>
        <taxon>Butyricicoccus</taxon>
    </lineage>
</organism>
<dbReference type="RefSeq" id="WP_216470779.1">
    <property type="nucleotide sequence ID" value="NZ_JAHLQI010000006.1"/>
</dbReference>
<evidence type="ECO:0000313" key="2">
    <source>
        <dbReference type="Proteomes" id="UP000783588"/>
    </source>
</evidence>
<comment type="caution">
    <text evidence="1">The sequence shown here is derived from an EMBL/GenBank/DDBJ whole genome shotgun (WGS) entry which is preliminary data.</text>
</comment>
<dbReference type="EMBL" id="JAHLQI010000006">
    <property type="protein sequence ID" value="MBU5491064.1"/>
    <property type="molecule type" value="Genomic_DNA"/>
</dbReference>
<keyword evidence="2" id="KW-1185">Reference proteome</keyword>
<dbReference type="Proteomes" id="UP000783588">
    <property type="component" value="Unassembled WGS sequence"/>
</dbReference>
<protein>
    <submittedName>
        <fullName evidence="1">Uncharacterized protein</fullName>
    </submittedName>
</protein>
<gene>
    <name evidence="1" type="ORF">KQI75_10615</name>
</gene>
<proteinExistence type="predicted"/>
<name>A0ABS6EW27_9FIRM</name>
<accession>A0ABS6EW27</accession>
<evidence type="ECO:0000313" key="1">
    <source>
        <dbReference type="EMBL" id="MBU5491064.1"/>
    </source>
</evidence>
<reference evidence="1 2" key="1">
    <citation type="submission" date="2021-06" db="EMBL/GenBank/DDBJ databases">
        <authorList>
            <person name="Sun Q."/>
            <person name="Li D."/>
        </authorList>
    </citation>
    <scope>NUCLEOTIDE SEQUENCE [LARGE SCALE GENOMIC DNA]</scope>
    <source>
        <strain evidence="1 2">MSJd-7</strain>
    </source>
</reference>